<reference evidence="14 15" key="1">
    <citation type="submission" date="2016-03" db="EMBL/GenBank/DDBJ databases">
        <title>EvidentialGene: Evidence-directed Construction of Genes on Genomes.</title>
        <authorList>
            <person name="Gilbert D.G."/>
            <person name="Choi J.-H."/>
            <person name="Mockaitis K."/>
            <person name="Colbourne J."/>
            <person name="Pfrender M."/>
        </authorList>
    </citation>
    <scope>NUCLEOTIDE SEQUENCE [LARGE SCALE GENOMIC DNA]</scope>
    <source>
        <strain evidence="14 15">Xinb3</strain>
        <tissue evidence="14">Complete organism</tissue>
    </source>
</reference>
<sequence>MDSQVLLVVTALIVYIVMTICALIPVCIVAKKSSKDCNFSRGTERIMSFCNCMAGGVFIAMCFLGLLPYAQDKTRKVLEDLNISTDFPAAEFTCILGFFLIMSVEQLILQCQQSKNLQKGTWDIPQNLDETERSSKLNYYKTVRDESASEQLLGKKPLEVVSPESPSILKDVSLPRIYQNVPMVTFKEEDSDESLSPGKIPQAGPNCSHHQVEMILKNKSGGTLRLALLYMAISIHSMFEGMALGLQTDQMKIFHLFFAIVFHEALIAFSVGITMAKQQLTLQQGVKYILIFSLAVPLGIFLGLIVQQAPGTGGSVASAIFQSLAAGIFLHVTFLELVPAELANSKDRMAKVAFHFLGFVAMALVTITMGSHH</sequence>
<dbReference type="AlphaFoldDB" id="A0A0P5UHA3"/>
<dbReference type="GO" id="GO:0005385">
    <property type="term" value="F:zinc ion transmembrane transporter activity"/>
    <property type="evidence" value="ECO:0007669"/>
    <property type="project" value="TreeGrafter"/>
</dbReference>
<keyword evidence="7" id="KW-1133">Transmembrane helix</keyword>
<dbReference type="GO" id="GO:0016324">
    <property type="term" value="C:apical plasma membrane"/>
    <property type="evidence" value="ECO:0007669"/>
    <property type="project" value="UniProtKB-SubCell"/>
</dbReference>
<protein>
    <recommendedName>
        <fullName evidence="11">Zinc transporter ZIP3</fullName>
    </recommendedName>
    <alternativeName>
        <fullName evidence="13">Solute carrier family 39 member 3</fullName>
    </alternativeName>
    <alternativeName>
        <fullName evidence="12">Zrt- and Irt-like protein 3</fullName>
    </alternativeName>
</protein>
<dbReference type="EMBL" id="LRGB01000642">
    <property type="protein sequence ID" value="KZS17144.1"/>
    <property type="molecule type" value="Genomic_DNA"/>
</dbReference>
<evidence type="ECO:0000256" key="8">
    <source>
        <dbReference type="ARBA" id="ARBA00023065"/>
    </source>
</evidence>
<evidence type="ECO:0000256" key="1">
    <source>
        <dbReference type="ARBA" id="ARBA00004424"/>
    </source>
</evidence>
<comment type="subcellular location">
    <subcellularLocation>
        <location evidence="1">Apical cell membrane</location>
        <topology evidence="1">Multi-pass membrane protein</topology>
    </subcellularLocation>
</comment>
<dbReference type="OrthoDB" id="448280at2759"/>
<evidence type="ECO:0000256" key="10">
    <source>
        <dbReference type="ARBA" id="ARBA00036307"/>
    </source>
</evidence>
<evidence type="ECO:0000256" key="11">
    <source>
        <dbReference type="ARBA" id="ARBA00039395"/>
    </source>
</evidence>
<evidence type="ECO:0000256" key="7">
    <source>
        <dbReference type="ARBA" id="ARBA00022989"/>
    </source>
</evidence>
<evidence type="ECO:0000256" key="5">
    <source>
        <dbReference type="ARBA" id="ARBA00022833"/>
    </source>
</evidence>
<dbReference type="Pfam" id="PF02535">
    <property type="entry name" value="Zip"/>
    <property type="match status" value="1"/>
</dbReference>
<keyword evidence="4" id="KW-0812">Transmembrane</keyword>
<evidence type="ECO:0000256" key="12">
    <source>
        <dbReference type="ARBA" id="ARBA00041702"/>
    </source>
</evidence>
<dbReference type="PANTHER" id="PTHR11040:SF221">
    <property type="entry name" value="ZINC TRANSPORTER ZIP3"/>
    <property type="match status" value="1"/>
</dbReference>
<comment type="catalytic activity">
    <reaction evidence="10">
        <text>Zn(2+)(in) = Zn(2+)(out)</text>
        <dbReference type="Rhea" id="RHEA:29351"/>
        <dbReference type="ChEBI" id="CHEBI:29105"/>
    </reaction>
    <physiologicalReaction direction="left-to-right" evidence="10">
        <dbReference type="Rhea" id="RHEA:29352"/>
    </physiologicalReaction>
</comment>
<name>A0A0P5UHA3_9CRUS</name>
<dbReference type="PANTHER" id="PTHR11040">
    <property type="entry name" value="ZINC/IRON TRANSPORTER"/>
    <property type="match status" value="1"/>
</dbReference>
<gene>
    <name evidence="14" type="ORF">APZ42_016716</name>
</gene>
<keyword evidence="8" id="KW-0406">Ion transport</keyword>
<evidence type="ECO:0000256" key="9">
    <source>
        <dbReference type="ARBA" id="ARBA00023136"/>
    </source>
</evidence>
<evidence type="ECO:0000313" key="15">
    <source>
        <dbReference type="Proteomes" id="UP000076858"/>
    </source>
</evidence>
<evidence type="ECO:0000256" key="4">
    <source>
        <dbReference type="ARBA" id="ARBA00022692"/>
    </source>
</evidence>
<evidence type="ECO:0000313" key="14">
    <source>
        <dbReference type="EMBL" id="KZS17144.1"/>
    </source>
</evidence>
<dbReference type="Proteomes" id="UP000076858">
    <property type="component" value="Unassembled WGS sequence"/>
</dbReference>
<dbReference type="InterPro" id="IPR003689">
    <property type="entry name" value="ZIP"/>
</dbReference>
<comment type="caution">
    <text evidence="14">The sequence shown here is derived from an EMBL/GenBank/DDBJ whole genome shotgun (WGS) entry which is preliminary data.</text>
</comment>
<dbReference type="STRING" id="35525.A0A0P5UHA3"/>
<keyword evidence="9" id="KW-0472">Membrane</keyword>
<accession>A0A0P5UHA3</accession>
<evidence type="ECO:0000256" key="2">
    <source>
        <dbReference type="ARBA" id="ARBA00022448"/>
    </source>
</evidence>
<keyword evidence="3" id="KW-1003">Cell membrane</keyword>
<evidence type="ECO:0000256" key="13">
    <source>
        <dbReference type="ARBA" id="ARBA00042778"/>
    </source>
</evidence>
<proteinExistence type="predicted"/>
<keyword evidence="15" id="KW-1185">Reference proteome</keyword>
<keyword evidence="2" id="KW-0813">Transport</keyword>
<evidence type="ECO:0000256" key="3">
    <source>
        <dbReference type="ARBA" id="ARBA00022475"/>
    </source>
</evidence>
<keyword evidence="6" id="KW-0864">Zinc transport</keyword>
<organism evidence="14 15">
    <name type="scientific">Daphnia magna</name>
    <dbReference type="NCBI Taxonomy" id="35525"/>
    <lineage>
        <taxon>Eukaryota</taxon>
        <taxon>Metazoa</taxon>
        <taxon>Ecdysozoa</taxon>
        <taxon>Arthropoda</taxon>
        <taxon>Crustacea</taxon>
        <taxon>Branchiopoda</taxon>
        <taxon>Diplostraca</taxon>
        <taxon>Cladocera</taxon>
        <taxon>Anomopoda</taxon>
        <taxon>Daphniidae</taxon>
        <taxon>Daphnia</taxon>
    </lineage>
</organism>
<evidence type="ECO:0000256" key="6">
    <source>
        <dbReference type="ARBA" id="ARBA00022906"/>
    </source>
</evidence>
<keyword evidence="5" id="KW-0862">Zinc</keyword>